<dbReference type="Proteomes" id="UP001172082">
    <property type="component" value="Unassembled WGS sequence"/>
</dbReference>
<evidence type="ECO:0000313" key="1">
    <source>
        <dbReference type="EMBL" id="MDN5205393.1"/>
    </source>
</evidence>
<sequence length="414" mass="48502">MVRYFFQIFRFPYRDRAEIESLQLTKLKQLLWHAKDHVEFYQKKYATIDLNSIKSLSDIGKLPFSYPLEFRKDDPTPFITKSADRSRLISTTTSGTISEPMKFFISKEEDRIRQLKSIRFQWQHGWKPWWKGAHVWRTVEKKHHSVFQKLIENRRQIISINWSPKEQVQKIFEVQPDFIFGMTSSLEVLADWMIRHGLSYNAKLVYSGGNVKTSKIAEKFRLAFGHPGEDRYGSVECGLIGYSCPYSNLNYFDEDGYIVEILDEQDQPVKPGERGSIVITALDQYTMPFIRYKIGDYARLAESGSRSNINYTLYQSIEGRETDKITFKDGRVRTGQHLISPLMKVEGILKFQFYQNLNGDVTLKYIKKENIDTLALEEQVLRYTGLTRDLISFNHCMSIPLEPSGKFKEIKLER</sequence>
<dbReference type="Gene3D" id="3.40.50.12780">
    <property type="entry name" value="N-terminal domain of ligase-like"/>
    <property type="match status" value="1"/>
</dbReference>
<evidence type="ECO:0008006" key="3">
    <source>
        <dbReference type="Google" id="ProtNLM"/>
    </source>
</evidence>
<dbReference type="RefSeq" id="WP_346755414.1">
    <property type="nucleotide sequence ID" value="NZ_JAUJEA010000018.1"/>
</dbReference>
<reference evidence="1" key="1">
    <citation type="submission" date="2023-06" db="EMBL/GenBank/DDBJ databases">
        <title>Genomic of Parafulvivirga corallium.</title>
        <authorList>
            <person name="Wang G."/>
        </authorList>
    </citation>
    <scope>NUCLEOTIDE SEQUENCE</scope>
    <source>
        <strain evidence="1">BMA10</strain>
    </source>
</reference>
<protein>
    <recommendedName>
        <fullName evidence="3">Phenylacetate--CoA ligase family protein</fullName>
    </recommendedName>
</protein>
<comment type="caution">
    <text evidence="1">The sequence shown here is derived from an EMBL/GenBank/DDBJ whole genome shotgun (WGS) entry which is preliminary data.</text>
</comment>
<evidence type="ECO:0000313" key="2">
    <source>
        <dbReference type="Proteomes" id="UP001172082"/>
    </source>
</evidence>
<accession>A0ABT8KYG2</accession>
<dbReference type="InterPro" id="IPR042099">
    <property type="entry name" value="ANL_N_sf"/>
</dbReference>
<dbReference type="InterPro" id="IPR053158">
    <property type="entry name" value="CapK_Type1_Caps_Biosynth"/>
</dbReference>
<dbReference type="PANTHER" id="PTHR36932">
    <property type="entry name" value="CAPSULAR POLYSACCHARIDE BIOSYNTHESIS PROTEIN"/>
    <property type="match status" value="1"/>
</dbReference>
<dbReference type="PANTHER" id="PTHR36932:SF1">
    <property type="entry name" value="CAPSULAR POLYSACCHARIDE BIOSYNTHESIS PROTEIN"/>
    <property type="match status" value="1"/>
</dbReference>
<proteinExistence type="predicted"/>
<keyword evidence="2" id="KW-1185">Reference proteome</keyword>
<gene>
    <name evidence="1" type="ORF">QQ008_28670</name>
</gene>
<organism evidence="1 2">
    <name type="scientific">Splendidivirga corallicola</name>
    <dbReference type="NCBI Taxonomy" id="3051826"/>
    <lineage>
        <taxon>Bacteria</taxon>
        <taxon>Pseudomonadati</taxon>
        <taxon>Bacteroidota</taxon>
        <taxon>Cytophagia</taxon>
        <taxon>Cytophagales</taxon>
        <taxon>Splendidivirgaceae</taxon>
        <taxon>Splendidivirga</taxon>
    </lineage>
</organism>
<dbReference type="EMBL" id="JAUJEA010000018">
    <property type="protein sequence ID" value="MDN5205393.1"/>
    <property type="molecule type" value="Genomic_DNA"/>
</dbReference>
<name>A0ABT8KYG2_9BACT</name>
<dbReference type="SUPFAM" id="SSF56801">
    <property type="entry name" value="Acetyl-CoA synthetase-like"/>
    <property type="match status" value="1"/>
</dbReference>